<dbReference type="Gene3D" id="3.90.1300.10">
    <property type="entry name" value="Amidase signature (AS) domain"/>
    <property type="match status" value="1"/>
</dbReference>
<evidence type="ECO:0000313" key="4">
    <source>
        <dbReference type="Proteomes" id="UP000281431"/>
    </source>
</evidence>
<dbReference type="GO" id="GO:0004040">
    <property type="term" value="F:amidase activity"/>
    <property type="evidence" value="ECO:0007669"/>
    <property type="project" value="UniProtKB-EC"/>
</dbReference>
<dbReference type="InterPro" id="IPR020556">
    <property type="entry name" value="Amidase_CS"/>
</dbReference>
<dbReference type="Pfam" id="PF01425">
    <property type="entry name" value="Amidase"/>
    <property type="match status" value="1"/>
</dbReference>
<dbReference type="OrthoDB" id="7931at2157"/>
<dbReference type="PROSITE" id="PS00571">
    <property type="entry name" value="AMIDASES"/>
    <property type="match status" value="1"/>
</dbReference>
<dbReference type="PANTHER" id="PTHR11895">
    <property type="entry name" value="TRANSAMIDASE"/>
    <property type="match status" value="1"/>
</dbReference>
<dbReference type="EMBL" id="REFZ01000004">
    <property type="protein sequence ID" value="RQH01307.1"/>
    <property type="molecule type" value="Genomic_DNA"/>
</dbReference>
<feature type="domain" description="Amidase" evidence="2">
    <location>
        <begin position="88"/>
        <end position="503"/>
    </location>
</feature>
<evidence type="ECO:0000256" key="1">
    <source>
        <dbReference type="SAM" id="MobiDB-lite"/>
    </source>
</evidence>
<organism evidence="3 4">
    <name type="scientific">Natrarchaeobius chitinivorans</name>
    <dbReference type="NCBI Taxonomy" id="1679083"/>
    <lineage>
        <taxon>Archaea</taxon>
        <taxon>Methanobacteriati</taxon>
        <taxon>Methanobacteriota</taxon>
        <taxon>Stenosarchaea group</taxon>
        <taxon>Halobacteria</taxon>
        <taxon>Halobacteriales</taxon>
        <taxon>Natrialbaceae</taxon>
        <taxon>Natrarchaeobius</taxon>
    </lineage>
</organism>
<evidence type="ECO:0000313" key="3">
    <source>
        <dbReference type="EMBL" id="RQH01307.1"/>
    </source>
</evidence>
<evidence type="ECO:0000259" key="2">
    <source>
        <dbReference type="Pfam" id="PF01425"/>
    </source>
</evidence>
<protein>
    <submittedName>
        <fullName evidence="3">Amidase</fullName>
        <ecNumber evidence="3">3.5.1.4</ecNumber>
    </submittedName>
</protein>
<dbReference type="PANTHER" id="PTHR11895:SF170">
    <property type="entry name" value="AMIDASE"/>
    <property type="match status" value="1"/>
</dbReference>
<accession>A0A3N6N1A7</accession>
<dbReference type="NCBIfam" id="NF005565">
    <property type="entry name" value="PRK07235.1"/>
    <property type="match status" value="1"/>
</dbReference>
<dbReference type="EC" id="3.5.1.4" evidence="3"/>
<dbReference type="SUPFAM" id="SSF75304">
    <property type="entry name" value="Amidase signature (AS) enzymes"/>
    <property type="match status" value="1"/>
</dbReference>
<proteinExistence type="predicted"/>
<reference evidence="3 4" key="1">
    <citation type="submission" date="2018-10" db="EMBL/GenBank/DDBJ databases">
        <title>Natrarchaeobius chitinivorans gen. nov., sp. nov., and Natrarchaeobius haloalkaliphilus sp. nov., alkaliphilic, chitin-utilizing haloarchaea from hypersaline alkaline lakes.</title>
        <authorList>
            <person name="Sorokin D.Y."/>
            <person name="Elcheninov A.G."/>
            <person name="Kostrikina N.A."/>
            <person name="Bale N.J."/>
            <person name="Sinninghe Damste J.S."/>
            <person name="Khijniak T.V."/>
            <person name="Kublanov I.V."/>
            <person name="Toshchakov S.V."/>
        </authorList>
    </citation>
    <scope>NUCLEOTIDE SEQUENCE [LARGE SCALE GENOMIC DNA]</scope>
    <source>
        <strain evidence="3 4">AArcht7</strain>
    </source>
</reference>
<dbReference type="InterPro" id="IPR036928">
    <property type="entry name" value="AS_sf"/>
</dbReference>
<keyword evidence="4" id="KW-1185">Reference proteome</keyword>
<keyword evidence="3" id="KW-0378">Hydrolase</keyword>
<dbReference type="InterPro" id="IPR023631">
    <property type="entry name" value="Amidase_dom"/>
</dbReference>
<comment type="caution">
    <text evidence="3">The sequence shown here is derived from an EMBL/GenBank/DDBJ whole genome shotgun (WGS) entry which is preliminary data.</text>
</comment>
<gene>
    <name evidence="3" type="ORF">EA472_07590</name>
</gene>
<name>A0A3N6N1A7_NATCH</name>
<dbReference type="Proteomes" id="UP000281431">
    <property type="component" value="Unassembled WGS sequence"/>
</dbReference>
<dbReference type="InterPro" id="IPR000120">
    <property type="entry name" value="Amidase"/>
</dbReference>
<dbReference type="AlphaFoldDB" id="A0A3N6N1A7"/>
<sequence>MGNTGRDRIPRPTDERVKEIARKKNIHLTEEEVADYKLLIEDSLLSLEELKSIEHEEYKPTTSNYTDRSPGYRPGPKEDRYNAWITKCRVEGADQGLLSGKTVGLKDTIALAGYELTAGSNMMEGYIPDIDATIVKRLLDEGATIVGKNNMETFGLSGAGDLSDFGPVLNPRNEKYLAGGSSSGSAAAVAAEECDVAIGGDQAGSIRIPAAWCGVVGLKPTRGLVPYTGIIATNLARDHVGPIARSVSDVAKTMDVIAGPDYDDGLLLDPRQSASDHGKNYYESAKQEVDGITLGILEEGFGWDTSDPEIDKTVENSIRLLEENGAETKPISEPLHRKSGPILAGAIQGAIQLMKEGGVGTSHNGWYWTDYVDAFRKMSATEFNHLPSSVKRSWIVSEYIYEEYNVSFYAKSMNIALELKKRYNNHLDDCDALVLPTTPIPPHELNPGLDRINRLQRARLPLANTSLFNLTGHPAITLPCDTTDDLPVGMMLIGRHYGDDQLLKISQFVEDTI</sequence>
<feature type="region of interest" description="Disordered" evidence="1">
    <location>
        <begin position="58"/>
        <end position="78"/>
    </location>
</feature>